<dbReference type="GO" id="GO:0140359">
    <property type="term" value="F:ABC-type transporter activity"/>
    <property type="evidence" value="ECO:0007669"/>
    <property type="project" value="InterPro"/>
</dbReference>
<dbReference type="Pfam" id="PF12679">
    <property type="entry name" value="ABC2_membrane_2"/>
    <property type="match status" value="1"/>
</dbReference>
<feature type="transmembrane region" description="Helical" evidence="1">
    <location>
        <begin position="250"/>
        <end position="283"/>
    </location>
</feature>
<reference evidence="2" key="1">
    <citation type="journal article" date="2013" name="Extremophiles">
        <title>Proteinivorax tanatarense gen. nov., sp. nov., an anaerobic, haloalkaliphilic, proteolytic bacterium isolated from a decaying algal bloom, and proposal of Proteinivoraceae fam. nov.</title>
        <authorList>
            <person name="Kevbrin V."/>
            <person name="Boltyanskaya Y."/>
            <person name="Zhilina T."/>
            <person name="Kolganova T."/>
            <person name="Lavrentjeva E."/>
            <person name="Kuznetsov B."/>
        </authorList>
    </citation>
    <scope>NUCLEOTIDE SEQUENCE</scope>
    <source>
        <strain evidence="2">Z-910T</strain>
    </source>
</reference>
<feature type="transmembrane region" description="Helical" evidence="1">
    <location>
        <begin position="20"/>
        <end position="37"/>
    </location>
</feature>
<evidence type="ECO:0000256" key="1">
    <source>
        <dbReference type="SAM" id="Phobius"/>
    </source>
</evidence>
<dbReference type="PANTHER" id="PTHR37305">
    <property type="entry name" value="INTEGRAL MEMBRANE PROTEIN-RELATED"/>
    <property type="match status" value="1"/>
</dbReference>
<proteinExistence type="predicted"/>
<feature type="transmembrane region" description="Helical" evidence="1">
    <location>
        <begin position="343"/>
        <end position="365"/>
    </location>
</feature>
<gene>
    <name evidence="2" type="ORF">PRVXT_000986</name>
</gene>
<protein>
    <submittedName>
        <fullName evidence="2">ABC transporter permease</fullName>
    </submittedName>
</protein>
<reference evidence="2" key="2">
    <citation type="submission" date="2024-06" db="EMBL/GenBank/DDBJ databases">
        <authorList>
            <person name="Petrova K.O."/>
            <person name="Toshchakov S.V."/>
            <person name="Boltjanskaja Y.V."/>
            <person name="Kevbrin V."/>
        </authorList>
    </citation>
    <scope>NUCLEOTIDE SEQUENCE</scope>
    <source>
        <strain evidence="2">Z-910T</strain>
    </source>
</reference>
<dbReference type="AlphaFoldDB" id="A0AAU7VR84"/>
<feature type="transmembrane region" description="Helical" evidence="1">
    <location>
        <begin position="203"/>
        <end position="229"/>
    </location>
</feature>
<dbReference type="GO" id="GO:0005886">
    <property type="term" value="C:plasma membrane"/>
    <property type="evidence" value="ECO:0007669"/>
    <property type="project" value="UniProtKB-SubCell"/>
</dbReference>
<keyword evidence="1" id="KW-0812">Transmembrane</keyword>
<organism evidence="2">
    <name type="scientific">Proteinivorax tanatarense</name>
    <dbReference type="NCBI Taxonomy" id="1260629"/>
    <lineage>
        <taxon>Bacteria</taxon>
        <taxon>Bacillati</taxon>
        <taxon>Bacillota</taxon>
        <taxon>Clostridia</taxon>
        <taxon>Eubacteriales</taxon>
        <taxon>Proteinivoracaceae</taxon>
        <taxon>Proteinivorax</taxon>
    </lineage>
</organism>
<sequence length="430" mass="48466">MIKLILSEWTKFRGNNKNKIIVAIIIAYLLGLVIYNGNLHDSYMYDKERDMGDQAREATGRLQVLDMLEEMGLEGVDPENPGSVEIEQDELESIEVDSEELDLLEIDLEEVEFLITEASTSTQLESYYRSPGVMSWQRVLEIQNQKYHNLIFAAENNYMDNDVLRYRNQLPEQLKENIAINEYMLENNIEPQQSPYQVNGFQFLLFILRGYTPLILLALIAILAVDIYLGEIEEGSYKTYFTQPFSRAKIYWSKLISIMIFTTAILGVLILTFFIVITAIYGIGDLDYPQAIATSEMLTSLSSNGERLGQYQIVSTGRYLALGYSLFVVMLIMTIASTKAISIFINSTSSTLGLVTGVFMLNFVFDSTLSNASIFRFIQPLAYSNIDLVIRGQVNASYVVGILLALTVTIVMIILSAIKLIKSDLLGSEG</sequence>
<keyword evidence="1" id="KW-1133">Transmembrane helix</keyword>
<evidence type="ECO:0000313" key="2">
    <source>
        <dbReference type="EMBL" id="XBX76374.1"/>
    </source>
</evidence>
<dbReference type="EMBL" id="CP158367">
    <property type="protein sequence ID" value="XBX76374.1"/>
    <property type="molecule type" value="Genomic_DNA"/>
</dbReference>
<dbReference type="PANTHER" id="PTHR37305:SF1">
    <property type="entry name" value="MEMBRANE PROTEIN"/>
    <property type="match status" value="1"/>
</dbReference>
<feature type="transmembrane region" description="Helical" evidence="1">
    <location>
        <begin position="319"/>
        <end position="336"/>
    </location>
</feature>
<accession>A0AAU7VR84</accession>
<keyword evidence="1" id="KW-0472">Membrane</keyword>
<name>A0AAU7VR84_9FIRM</name>
<feature type="transmembrane region" description="Helical" evidence="1">
    <location>
        <begin position="398"/>
        <end position="418"/>
    </location>
</feature>